<name>A0A2W5YZN2_9BACT</name>
<comment type="cofactor">
    <cofactor evidence="9 10">
        <name>pyruvate</name>
        <dbReference type="ChEBI" id="CHEBI:15361"/>
    </cofactor>
    <text evidence="9 10">Binds 1 pyruvoyl group covalently per subunit.</text>
</comment>
<dbReference type="NCBIfam" id="TIGR00223">
    <property type="entry name" value="panD"/>
    <property type="match status" value="1"/>
</dbReference>
<evidence type="ECO:0000256" key="12">
    <source>
        <dbReference type="PIRSR" id="PIRSR006246-5"/>
    </source>
</evidence>
<proteinExistence type="inferred from homology"/>
<dbReference type="EC" id="4.1.1.11" evidence="9"/>
<comment type="caution">
    <text evidence="9">Lacks conserved residue(s) required for the propagation of feature annotation.</text>
</comment>
<dbReference type="EMBL" id="QHBU01000263">
    <property type="protein sequence ID" value="PZR78300.1"/>
    <property type="molecule type" value="Genomic_DNA"/>
</dbReference>
<dbReference type="InterPro" id="IPR003190">
    <property type="entry name" value="Asp_decarbox"/>
</dbReference>
<dbReference type="CDD" id="cd06919">
    <property type="entry name" value="Asp_decarbox"/>
    <property type="match status" value="1"/>
</dbReference>
<keyword evidence="6 9" id="KW-0456">Lyase</keyword>
<evidence type="ECO:0000256" key="1">
    <source>
        <dbReference type="ARBA" id="ARBA00022490"/>
    </source>
</evidence>
<keyword evidence="5 9" id="KW-0865">Zymogen</keyword>
<comment type="subcellular location">
    <subcellularLocation>
        <location evidence="9">Cytoplasm</location>
    </subcellularLocation>
</comment>
<dbReference type="UniPathway" id="UPA00028">
    <property type="reaction ID" value="UER00002"/>
</dbReference>
<dbReference type="SUPFAM" id="SSF50692">
    <property type="entry name" value="ADC-like"/>
    <property type="match status" value="1"/>
</dbReference>
<dbReference type="PANTHER" id="PTHR21012:SF0">
    <property type="entry name" value="ASPARTATE 1-DECARBOXYLASE"/>
    <property type="match status" value="1"/>
</dbReference>
<evidence type="ECO:0000256" key="5">
    <source>
        <dbReference type="ARBA" id="ARBA00023145"/>
    </source>
</evidence>
<dbReference type="InterPro" id="IPR009010">
    <property type="entry name" value="Asp_de-COase-like_dom_sf"/>
</dbReference>
<dbReference type="RefSeq" id="WP_337313772.1">
    <property type="nucleotide sequence ID" value="NZ_JAEKNS010000146.1"/>
</dbReference>
<comment type="catalytic activity">
    <reaction evidence="9">
        <text>L-aspartate + H(+) = beta-alanine + CO2</text>
        <dbReference type="Rhea" id="RHEA:19497"/>
        <dbReference type="ChEBI" id="CHEBI:15378"/>
        <dbReference type="ChEBI" id="CHEBI:16526"/>
        <dbReference type="ChEBI" id="CHEBI:29991"/>
        <dbReference type="ChEBI" id="CHEBI:57966"/>
        <dbReference type="EC" id="4.1.1.11"/>
    </reaction>
</comment>
<keyword evidence="2 9" id="KW-0566">Pantothenate biosynthesis</keyword>
<keyword evidence="7 9" id="KW-0704">Schiff base</keyword>
<dbReference type="AlphaFoldDB" id="A0A2W5YZN2"/>
<evidence type="ECO:0000256" key="4">
    <source>
        <dbReference type="ARBA" id="ARBA00022813"/>
    </source>
</evidence>
<accession>A0A2W5YZN2</accession>
<comment type="similarity">
    <text evidence="9">Belongs to the PanD family.</text>
</comment>
<evidence type="ECO:0000256" key="3">
    <source>
        <dbReference type="ARBA" id="ARBA00022793"/>
    </source>
</evidence>
<organism evidence="14 15">
    <name type="scientific">Candidatus Aeolococcus gillhamiae</name>
    <dbReference type="NCBI Taxonomy" id="3127015"/>
    <lineage>
        <taxon>Bacteria</taxon>
        <taxon>Bacillati</taxon>
        <taxon>Candidatus Dormiibacterota</taxon>
        <taxon>Candidatus Dormibacteria</taxon>
        <taxon>Candidatus Aeolococcales</taxon>
        <taxon>Candidatus Aeolococcaceae</taxon>
        <taxon>Candidatus Aeolococcus</taxon>
    </lineage>
</organism>
<evidence type="ECO:0000313" key="16">
    <source>
        <dbReference type="Proteomes" id="UP000606991"/>
    </source>
</evidence>
<evidence type="ECO:0000256" key="6">
    <source>
        <dbReference type="ARBA" id="ARBA00023239"/>
    </source>
</evidence>
<evidence type="ECO:0000313" key="13">
    <source>
        <dbReference type="EMBL" id="MBJ7596074.1"/>
    </source>
</evidence>
<reference evidence="14 15" key="1">
    <citation type="journal article" date="2017" name="Nature">
        <title>Atmospheric trace gases support primary production in Antarctic desert surface soil.</title>
        <authorList>
            <person name="Ji M."/>
            <person name="Greening C."/>
            <person name="Vanwonterghem I."/>
            <person name="Carere C.R."/>
            <person name="Bay S.K."/>
            <person name="Steen J.A."/>
            <person name="Montgomery K."/>
            <person name="Lines T."/>
            <person name="Beardall J."/>
            <person name="van Dorst J."/>
            <person name="Snape I."/>
            <person name="Stott M.B."/>
            <person name="Hugenholtz P."/>
            <person name="Ferrari B.C."/>
        </authorList>
    </citation>
    <scope>NUCLEOTIDE SEQUENCE [LARGE SCALE GENOMIC DNA]</scope>
    <source>
        <strain evidence="14">RRmetagenome_bin12</strain>
    </source>
</reference>
<dbReference type="Proteomes" id="UP000248724">
    <property type="component" value="Unassembled WGS sequence"/>
</dbReference>
<feature type="modified residue" description="Pyruvic acid (Ser)" evidence="9 11">
    <location>
        <position position="25"/>
    </location>
</feature>
<feature type="binding site" evidence="9">
    <location>
        <position position="57"/>
    </location>
    <ligand>
        <name>substrate</name>
    </ligand>
</feature>
<dbReference type="PIRSF" id="PIRSF006246">
    <property type="entry name" value="Asp_decarbox"/>
    <property type="match status" value="1"/>
</dbReference>
<dbReference type="HAMAP" id="MF_00446">
    <property type="entry name" value="PanD"/>
    <property type="match status" value="1"/>
</dbReference>
<evidence type="ECO:0000256" key="7">
    <source>
        <dbReference type="ARBA" id="ARBA00023270"/>
    </source>
</evidence>
<evidence type="ECO:0000256" key="2">
    <source>
        <dbReference type="ARBA" id="ARBA00022655"/>
    </source>
</evidence>
<feature type="chain" id="PRO_5016197531" description="Aspartate 1-decarboxylase beta chain" evidence="9 12">
    <location>
        <begin position="1"/>
        <end position="24"/>
    </location>
</feature>
<keyword evidence="3 9" id="KW-0210">Decarboxylase</keyword>
<evidence type="ECO:0000256" key="11">
    <source>
        <dbReference type="PIRSR" id="PIRSR006246-3"/>
    </source>
</evidence>
<evidence type="ECO:0000256" key="10">
    <source>
        <dbReference type="PIRSR" id="PIRSR006246-1"/>
    </source>
</evidence>
<reference evidence="13 16" key="3">
    <citation type="submission" date="2020-10" db="EMBL/GenBank/DDBJ databases">
        <title>Ca. Dormibacterota MAGs.</title>
        <authorList>
            <person name="Montgomery K."/>
        </authorList>
    </citation>
    <scope>NUCLEOTIDE SEQUENCE [LARGE SCALE GENOMIC DNA]</scope>
    <source>
        <strain evidence="13">SC8812_S17_18</strain>
    </source>
</reference>
<keyword evidence="8 9" id="KW-0670">Pyruvate</keyword>
<dbReference type="Gene3D" id="2.40.40.20">
    <property type="match status" value="1"/>
</dbReference>
<dbReference type="Pfam" id="PF02261">
    <property type="entry name" value="Asp_decarbox"/>
    <property type="match status" value="1"/>
</dbReference>
<dbReference type="GO" id="GO:0006523">
    <property type="term" value="P:alanine biosynthetic process"/>
    <property type="evidence" value="ECO:0007669"/>
    <property type="project" value="InterPro"/>
</dbReference>
<dbReference type="GO" id="GO:0015940">
    <property type="term" value="P:pantothenate biosynthetic process"/>
    <property type="evidence" value="ECO:0007669"/>
    <property type="project" value="UniProtKB-UniRule"/>
</dbReference>
<comment type="pathway">
    <text evidence="9">Cofactor biosynthesis; (R)-pantothenate biosynthesis; beta-alanine from L-aspartate: step 1/1.</text>
</comment>
<dbReference type="EMBL" id="JAEKNS010000146">
    <property type="protein sequence ID" value="MBJ7596074.1"/>
    <property type="molecule type" value="Genomic_DNA"/>
</dbReference>
<reference evidence="14" key="2">
    <citation type="submission" date="2018-05" db="EMBL/GenBank/DDBJ databases">
        <authorList>
            <person name="Ferrari B."/>
        </authorList>
    </citation>
    <scope>NUCLEOTIDE SEQUENCE</scope>
    <source>
        <strain evidence="14">RRmetagenome_bin12</strain>
    </source>
</reference>
<dbReference type="GO" id="GO:0004068">
    <property type="term" value="F:aspartate 1-decarboxylase activity"/>
    <property type="evidence" value="ECO:0007669"/>
    <property type="project" value="UniProtKB-UniRule"/>
</dbReference>
<dbReference type="Proteomes" id="UP000606991">
    <property type="component" value="Unassembled WGS sequence"/>
</dbReference>
<accession>A0A934N736</accession>
<dbReference type="PANTHER" id="PTHR21012">
    <property type="entry name" value="ASPARTATE 1-DECARBOXYLASE"/>
    <property type="match status" value="1"/>
</dbReference>
<protein>
    <recommendedName>
        <fullName evidence="9">Aspartate 1-decarboxylase</fullName>
        <ecNumber evidence="9">4.1.1.11</ecNumber>
    </recommendedName>
    <alternativeName>
        <fullName evidence="9">Aspartate alpha-decarboxylase</fullName>
    </alternativeName>
    <component>
        <recommendedName>
            <fullName evidence="9">Aspartate 1-decarboxylase beta chain</fullName>
        </recommendedName>
    </component>
    <component>
        <recommendedName>
            <fullName evidence="9">Aspartate 1-decarboxylase alpha chain</fullName>
        </recommendedName>
    </component>
</protein>
<comment type="PTM">
    <text evidence="9 11">Is synthesized initially as an inactive proenzyme, which is activated by self-cleavage at a specific serine bond to produce a beta-subunit with a hydroxyl group at its C-terminus and an alpha-subunit with a pyruvoyl group at its N-terminus.</text>
</comment>
<evidence type="ECO:0000313" key="14">
    <source>
        <dbReference type="EMBL" id="PZR78300.1"/>
    </source>
</evidence>
<dbReference type="GO" id="GO:0005829">
    <property type="term" value="C:cytosol"/>
    <property type="evidence" value="ECO:0007669"/>
    <property type="project" value="TreeGrafter"/>
</dbReference>
<feature type="active site" description="Schiff-base intermediate with substrate; via pyruvic acid" evidence="9 10">
    <location>
        <position position="25"/>
    </location>
</feature>
<feature type="active site" description="Proton donor" evidence="9 10">
    <location>
        <position position="58"/>
    </location>
</feature>
<comment type="function">
    <text evidence="9">Catalyzes the pyruvoyl-dependent decarboxylation of aspartate to produce beta-alanine.</text>
</comment>
<comment type="subunit">
    <text evidence="9">Heterooctamer of four alpha and four beta subunits.</text>
</comment>
<gene>
    <name evidence="9" type="primary">panD</name>
    <name evidence="14" type="ORF">DLM65_13265</name>
    <name evidence="13" type="ORF">JF886_14690</name>
</gene>
<evidence type="ECO:0000256" key="8">
    <source>
        <dbReference type="ARBA" id="ARBA00023317"/>
    </source>
</evidence>
<feature type="chain" id="PRO_5016197532" description="Aspartate 1-decarboxylase alpha chain" evidence="9 12">
    <location>
        <begin position="25"/>
        <end position="119"/>
    </location>
</feature>
<sequence length="119" mass="12662">MRRVVLRAKIHRATVTDADLDYEGSCSLGPELLLAADIVPGEQVHVVNVTNGSRAITYAIEGKPRQVGLNGAMAHIGGCGDVVIVIAYAQMTDAELMAHSPRVVLVDADNRVRDEVAVS</sequence>
<keyword evidence="1 9" id="KW-0963">Cytoplasm</keyword>
<comment type="caution">
    <text evidence="14">The sequence shown here is derived from an EMBL/GenBank/DDBJ whole genome shotgun (WGS) entry which is preliminary data.</text>
</comment>
<evidence type="ECO:0000256" key="9">
    <source>
        <dbReference type="HAMAP-Rule" id="MF_00446"/>
    </source>
</evidence>
<keyword evidence="4 9" id="KW-0068">Autocatalytic cleavage</keyword>
<evidence type="ECO:0000313" key="15">
    <source>
        <dbReference type="Proteomes" id="UP000248724"/>
    </source>
</evidence>